<name>A0A0B6ZA88_9EUPU</name>
<accession>A0A0B6ZA88</accession>
<organism evidence="1">
    <name type="scientific">Arion vulgaris</name>
    <dbReference type="NCBI Taxonomy" id="1028688"/>
    <lineage>
        <taxon>Eukaryota</taxon>
        <taxon>Metazoa</taxon>
        <taxon>Spiralia</taxon>
        <taxon>Lophotrochozoa</taxon>
        <taxon>Mollusca</taxon>
        <taxon>Gastropoda</taxon>
        <taxon>Heterobranchia</taxon>
        <taxon>Euthyneura</taxon>
        <taxon>Panpulmonata</taxon>
        <taxon>Eupulmonata</taxon>
        <taxon>Stylommatophora</taxon>
        <taxon>Helicina</taxon>
        <taxon>Arionoidea</taxon>
        <taxon>Arionidae</taxon>
        <taxon>Arion</taxon>
    </lineage>
</organism>
<evidence type="ECO:0000313" key="1">
    <source>
        <dbReference type="EMBL" id="CEK64625.1"/>
    </source>
</evidence>
<reference evidence="1" key="1">
    <citation type="submission" date="2014-12" db="EMBL/GenBank/DDBJ databases">
        <title>Insight into the proteome of Arion vulgaris.</title>
        <authorList>
            <person name="Aradska J."/>
            <person name="Bulat T."/>
            <person name="Smidak R."/>
            <person name="Sarate P."/>
            <person name="Gangsoo J."/>
            <person name="Sialana F."/>
            <person name="Bilban M."/>
            <person name="Lubec G."/>
        </authorList>
    </citation>
    <scope>NUCLEOTIDE SEQUENCE</scope>
    <source>
        <tissue evidence="1">Skin</tissue>
    </source>
</reference>
<feature type="non-terminal residue" evidence="1">
    <location>
        <position position="58"/>
    </location>
</feature>
<protein>
    <submittedName>
        <fullName evidence="1">Uncharacterized protein</fullName>
    </submittedName>
</protein>
<sequence>MIAMKKLSFLEISMLELGAVIDWEELEQCWLNEKQQPGDHKSWILSRLCVAWAHKGSK</sequence>
<dbReference type="EMBL" id="HACG01017760">
    <property type="protein sequence ID" value="CEK64625.1"/>
    <property type="molecule type" value="Transcribed_RNA"/>
</dbReference>
<proteinExistence type="predicted"/>
<dbReference type="AlphaFoldDB" id="A0A0B6ZA88"/>
<gene>
    <name evidence="1" type="primary">ORF52334</name>
</gene>